<accession>A0A178IKR9</accession>
<dbReference type="PROSITE" id="PS51125">
    <property type="entry name" value="NHL"/>
    <property type="match status" value="1"/>
</dbReference>
<keyword evidence="2" id="KW-0378">Hydrolase</keyword>
<dbReference type="Pfam" id="PF00150">
    <property type="entry name" value="Cellulase"/>
    <property type="match status" value="1"/>
</dbReference>
<dbReference type="InterPro" id="IPR011042">
    <property type="entry name" value="6-blade_b-propeller_TolB-like"/>
</dbReference>
<evidence type="ECO:0000313" key="7">
    <source>
        <dbReference type="EMBL" id="OAM90464.1"/>
    </source>
</evidence>
<dbReference type="PROSITE" id="PS00659">
    <property type="entry name" value="GLYCOSYL_HYDROL_F5"/>
    <property type="match status" value="1"/>
</dbReference>
<feature type="region of interest" description="Disordered" evidence="5">
    <location>
        <begin position="780"/>
        <end position="810"/>
    </location>
</feature>
<dbReference type="InterPro" id="IPR036179">
    <property type="entry name" value="Ig-like_dom_sf"/>
</dbReference>
<dbReference type="InterPro" id="IPR001547">
    <property type="entry name" value="Glyco_hydro_5"/>
</dbReference>
<dbReference type="InterPro" id="IPR018087">
    <property type="entry name" value="Glyco_hydro_5_CS"/>
</dbReference>
<evidence type="ECO:0000256" key="1">
    <source>
        <dbReference type="ARBA" id="ARBA00022737"/>
    </source>
</evidence>
<dbReference type="GO" id="GO:0000272">
    <property type="term" value="P:polysaccharide catabolic process"/>
    <property type="evidence" value="ECO:0007669"/>
    <property type="project" value="InterPro"/>
</dbReference>
<keyword evidence="8" id="KW-1185">Reference proteome</keyword>
<evidence type="ECO:0000256" key="3">
    <source>
        <dbReference type="ARBA" id="ARBA00023295"/>
    </source>
</evidence>
<evidence type="ECO:0000259" key="6">
    <source>
        <dbReference type="Pfam" id="PF00150"/>
    </source>
</evidence>
<dbReference type="GO" id="GO:0004553">
    <property type="term" value="F:hydrolase activity, hydrolyzing O-glycosyl compounds"/>
    <property type="evidence" value="ECO:0007669"/>
    <property type="project" value="InterPro"/>
</dbReference>
<evidence type="ECO:0000256" key="2">
    <source>
        <dbReference type="ARBA" id="ARBA00022801"/>
    </source>
</evidence>
<reference evidence="7 8" key="1">
    <citation type="submission" date="2016-01" db="EMBL/GenBank/DDBJ databases">
        <title>High potential of lignocellulose degradation of a new Verrucomicrobia species.</title>
        <authorList>
            <person name="Wang Y."/>
            <person name="Shi Y."/>
            <person name="Qiu Z."/>
            <person name="Liu S."/>
            <person name="Yang H."/>
        </authorList>
    </citation>
    <scope>NUCLEOTIDE SEQUENCE [LARGE SCALE GENOMIC DNA]</scope>
    <source>
        <strain evidence="7 8">TSB47</strain>
    </source>
</reference>
<dbReference type="SUPFAM" id="SSF48726">
    <property type="entry name" value="Immunoglobulin"/>
    <property type="match status" value="1"/>
</dbReference>
<sequence length="839" mass="90297">MPATAADDEHLWLKVKGTQIVTSAESDGGERLFIPAGIGYGRDVMIYPRHYPPGDERILQFCKERGLNTVRLAFYTLYFNSVENRPIDIQEHVQNHIDPVIAAARKQGMYVILDCHEFMSGTIDEDDAREDQHVPKWGEEKIQQWINAWKIVASRYKDEPHVLGYELLNEPHVTPTADLRDNYRRCIQAIREVDKRHIIILGNETWTHARSMERTWGDIATTIDAPHNNVVFAFHDYPDDNHPWLVEEYVTTFRDKHGVPVLCTEFGALNWKKSETVCRNFLAGMHMLFAKEGIGWMIWCLRTLEDHPRDSYNTVDETGLGPPIVFDSCPYSDLWPAVARVTASPMPLPKRPPFVVPDALPGQEIIMEANTDGYPSDLSYSWEVSSDGVSWSKISGDTELYKDTNTARLRIRGATALMSGYYYRYIAANPAMTVSGTATLTVKAPVLSAPAALVVDAITGELYVTDANQHTIYKITADASGISLFAGAIGQSGTLNASGTAARFNQIAGIDIDTQSGGLVVADTGNSTLRILNSAAAVNSLAGSPGLAGFTDGSGTNAFFRNPAAVVADNMGNIYVADTDNHVIRMVTPEGIVTTIAGTPQVSGTLDGSGTHAQFKNPAGIAFAGNTLYIADTGNHTIRFITPADDAHQVFTLAGQPGSHGSADGDMATAARFHSPRGLLVDGDTVYVADTGNSLIRKIEISAGKVATIAGYPGDDGDGDSGVMPGVPGFKDGQGNDAWLRHPEDIAIASDGTLYVADTGNAAIRKIAADNNATVSTLTPDMIELNPPTPPPPVDPPPSSGGSSGSGGGGGGVPSHWFFAIIIALVIIRARKPGKIFLP</sequence>
<dbReference type="Pfam" id="PF01436">
    <property type="entry name" value="NHL"/>
    <property type="match status" value="3"/>
</dbReference>
<evidence type="ECO:0000256" key="4">
    <source>
        <dbReference type="PROSITE-ProRule" id="PRU00504"/>
    </source>
</evidence>
<dbReference type="Gene3D" id="3.20.20.80">
    <property type="entry name" value="Glycosidases"/>
    <property type="match status" value="1"/>
</dbReference>
<dbReference type="SUPFAM" id="SSF63825">
    <property type="entry name" value="YWTD domain"/>
    <property type="match status" value="1"/>
</dbReference>
<keyword evidence="3" id="KW-0326">Glycosidase</keyword>
<dbReference type="InterPro" id="IPR017853">
    <property type="entry name" value="GH"/>
</dbReference>
<protein>
    <recommendedName>
        <fullName evidence="6">Glycoside hydrolase family 5 domain-containing protein</fullName>
    </recommendedName>
</protein>
<dbReference type="Proteomes" id="UP000078486">
    <property type="component" value="Unassembled WGS sequence"/>
</dbReference>
<evidence type="ECO:0000256" key="5">
    <source>
        <dbReference type="SAM" id="MobiDB-lite"/>
    </source>
</evidence>
<keyword evidence="1" id="KW-0677">Repeat</keyword>
<comment type="caution">
    <text evidence="7">The sequence shown here is derived from an EMBL/GenBank/DDBJ whole genome shotgun (WGS) entry which is preliminary data.</text>
</comment>
<dbReference type="STRING" id="1184151.AW736_07770"/>
<dbReference type="PANTHER" id="PTHR13833">
    <property type="match status" value="1"/>
</dbReference>
<gene>
    <name evidence="7" type="ORF">AW736_07770</name>
</gene>
<dbReference type="Gene3D" id="2.120.10.30">
    <property type="entry name" value="TolB, C-terminal domain"/>
    <property type="match status" value="4"/>
</dbReference>
<dbReference type="SUPFAM" id="SSF51445">
    <property type="entry name" value="(Trans)glycosidases"/>
    <property type="match status" value="1"/>
</dbReference>
<dbReference type="AlphaFoldDB" id="A0A178IKR9"/>
<organism evidence="7 8">
    <name type="scientific">Termitidicoccus mucosus</name>
    <dbReference type="NCBI Taxonomy" id="1184151"/>
    <lineage>
        <taxon>Bacteria</taxon>
        <taxon>Pseudomonadati</taxon>
        <taxon>Verrucomicrobiota</taxon>
        <taxon>Opitutia</taxon>
        <taxon>Opitutales</taxon>
        <taxon>Opitutaceae</taxon>
        <taxon>Termitidicoccus</taxon>
    </lineage>
</organism>
<dbReference type="InterPro" id="IPR001258">
    <property type="entry name" value="NHL_repeat"/>
</dbReference>
<dbReference type="PANTHER" id="PTHR13833:SF71">
    <property type="entry name" value="NHL DOMAIN-CONTAINING PROTEIN"/>
    <property type="match status" value="1"/>
</dbReference>
<dbReference type="EMBL" id="LRRQ01000057">
    <property type="protein sequence ID" value="OAM90464.1"/>
    <property type="molecule type" value="Genomic_DNA"/>
</dbReference>
<evidence type="ECO:0000313" key="8">
    <source>
        <dbReference type="Proteomes" id="UP000078486"/>
    </source>
</evidence>
<feature type="repeat" description="NHL" evidence="4">
    <location>
        <begin position="560"/>
        <end position="590"/>
    </location>
</feature>
<feature type="domain" description="Glycoside hydrolase family 5" evidence="6">
    <location>
        <begin position="54"/>
        <end position="301"/>
    </location>
</feature>
<feature type="compositionally biased region" description="Pro residues" evidence="5">
    <location>
        <begin position="787"/>
        <end position="799"/>
    </location>
</feature>
<name>A0A178IKR9_9BACT</name>
<proteinExistence type="predicted"/>